<dbReference type="EMBL" id="FOMI01000004">
    <property type="protein sequence ID" value="SFD11838.1"/>
    <property type="molecule type" value="Genomic_DNA"/>
</dbReference>
<dbReference type="AlphaFoldDB" id="A0A1I1PW66"/>
<feature type="chain" id="PRO_5011526462" evidence="2">
    <location>
        <begin position="20"/>
        <end position="269"/>
    </location>
</feature>
<keyword evidence="6" id="KW-1185">Reference proteome</keyword>
<evidence type="ECO:0000313" key="6">
    <source>
        <dbReference type="Proteomes" id="UP000199439"/>
    </source>
</evidence>
<dbReference type="Pfam" id="PF18962">
    <property type="entry name" value="Por_Secre_tail"/>
    <property type="match status" value="1"/>
</dbReference>
<reference evidence="6" key="1">
    <citation type="submission" date="2016-10" db="EMBL/GenBank/DDBJ databases">
        <authorList>
            <person name="Varghese N."/>
            <person name="Submissions S."/>
        </authorList>
    </citation>
    <scope>NUCLEOTIDE SEQUENCE [LARGE SCALE GENOMIC DNA]</scope>
    <source>
        <strain evidence="6">DSM 25730</strain>
    </source>
</reference>
<proteinExistence type="predicted"/>
<dbReference type="NCBIfam" id="TIGR04183">
    <property type="entry name" value="Por_Secre_tail"/>
    <property type="match status" value="1"/>
</dbReference>
<dbReference type="OrthoDB" id="957862at2"/>
<dbReference type="InterPro" id="IPR026444">
    <property type="entry name" value="Secre_tail"/>
</dbReference>
<dbReference type="RefSeq" id="WP_092851092.1">
    <property type="nucleotide sequence ID" value="NZ_FOMI01000004.1"/>
</dbReference>
<organism evidence="5 6">
    <name type="scientific">Algibacter pectinivorans</name>
    <dbReference type="NCBI Taxonomy" id="870482"/>
    <lineage>
        <taxon>Bacteria</taxon>
        <taxon>Pseudomonadati</taxon>
        <taxon>Bacteroidota</taxon>
        <taxon>Flavobacteriia</taxon>
        <taxon>Flavobacteriales</taxon>
        <taxon>Flavobacteriaceae</taxon>
        <taxon>Algibacter</taxon>
    </lineage>
</organism>
<dbReference type="Gene3D" id="2.60.120.200">
    <property type="match status" value="1"/>
</dbReference>
<evidence type="ECO:0000256" key="2">
    <source>
        <dbReference type="SAM" id="SignalP"/>
    </source>
</evidence>
<dbReference type="InterPro" id="IPR011628">
    <property type="entry name" value="Cleaved_adhesin"/>
</dbReference>
<accession>A0A1I1PW66</accession>
<feature type="domain" description="Secretion system C-terminal sorting" evidence="4">
    <location>
        <begin position="199"/>
        <end position="266"/>
    </location>
</feature>
<name>A0A1I1PW66_9FLAO</name>
<evidence type="ECO:0000259" key="4">
    <source>
        <dbReference type="Pfam" id="PF18962"/>
    </source>
</evidence>
<protein>
    <submittedName>
        <fullName evidence="5">Por secretion system C-terminal sorting domain-containing protein</fullName>
    </submittedName>
</protein>
<dbReference type="STRING" id="870482.SAMN04487987_104124"/>
<evidence type="ECO:0000259" key="3">
    <source>
        <dbReference type="Pfam" id="PF07675"/>
    </source>
</evidence>
<feature type="signal peptide" evidence="2">
    <location>
        <begin position="1"/>
        <end position="19"/>
    </location>
</feature>
<evidence type="ECO:0000256" key="1">
    <source>
        <dbReference type="ARBA" id="ARBA00022729"/>
    </source>
</evidence>
<keyword evidence="1 2" id="KW-0732">Signal</keyword>
<gene>
    <name evidence="5" type="ORF">SAMN04487987_104124</name>
</gene>
<dbReference type="Proteomes" id="UP000199439">
    <property type="component" value="Unassembled WGS sequence"/>
</dbReference>
<feature type="domain" description="Cleaved adhesin" evidence="3">
    <location>
        <begin position="33"/>
        <end position="180"/>
    </location>
</feature>
<sequence>MQKITLTLLLLFLTISFNAQTVVWSSDLEDLTDWGINDLDGDGNNWDAYGPGNFDTVGFTGNVFASQSWATVPLTPDNLLYTPTFLLPAEAVTATFEMRVGASYTPDFAEHYAVYVYDNAVGPSLDDNILEETLTAGGTASAKIVTASIPVTFAGKTIGILIRHYDCTNNEYIVVDDFEVSYTTSLSTKDNTLEVARAYPNPVQDILKIDTNETIDSAEVINQLGQRVMDIKPNSIVKNTINLSTLGKGMYFIIIKSEERNATLKIMKV</sequence>
<evidence type="ECO:0000313" key="5">
    <source>
        <dbReference type="EMBL" id="SFD11838.1"/>
    </source>
</evidence>
<dbReference type="Pfam" id="PF07675">
    <property type="entry name" value="Cleaved_Adhesin"/>
    <property type="match status" value="1"/>
</dbReference>